<dbReference type="AlphaFoldDB" id="A0A409WN65"/>
<dbReference type="Gene3D" id="1.20.1090.10">
    <property type="entry name" value="Dehydroquinate synthase-like - alpha domain"/>
    <property type="match status" value="1"/>
</dbReference>
<dbReference type="PANTHER" id="PTHR11496">
    <property type="entry name" value="ALCOHOL DEHYDROGENASE"/>
    <property type="match status" value="1"/>
</dbReference>
<evidence type="ECO:0000259" key="3">
    <source>
        <dbReference type="Pfam" id="PF25137"/>
    </source>
</evidence>
<feature type="domain" description="Alcohol dehydrogenase iron-type/glycerol dehydrogenase GldA" evidence="2">
    <location>
        <begin position="65"/>
        <end position="198"/>
    </location>
</feature>
<organism evidence="4 5">
    <name type="scientific">Psilocybe cyanescens</name>
    <dbReference type="NCBI Taxonomy" id="93625"/>
    <lineage>
        <taxon>Eukaryota</taxon>
        <taxon>Fungi</taxon>
        <taxon>Dikarya</taxon>
        <taxon>Basidiomycota</taxon>
        <taxon>Agaricomycotina</taxon>
        <taxon>Agaricomycetes</taxon>
        <taxon>Agaricomycetidae</taxon>
        <taxon>Agaricales</taxon>
        <taxon>Agaricineae</taxon>
        <taxon>Strophariaceae</taxon>
        <taxon>Psilocybe</taxon>
    </lineage>
</organism>
<name>A0A409WN65_PSICY</name>
<reference evidence="4 5" key="1">
    <citation type="journal article" date="2018" name="Evol. Lett.">
        <title>Horizontal gene cluster transfer increased hallucinogenic mushroom diversity.</title>
        <authorList>
            <person name="Reynolds H.T."/>
            <person name="Vijayakumar V."/>
            <person name="Gluck-Thaler E."/>
            <person name="Korotkin H.B."/>
            <person name="Matheny P.B."/>
            <person name="Slot J.C."/>
        </authorList>
    </citation>
    <scope>NUCLEOTIDE SEQUENCE [LARGE SCALE GENOMIC DNA]</scope>
    <source>
        <strain evidence="4 5">2631</strain>
    </source>
</reference>
<dbReference type="PANTHER" id="PTHR11496:SF97">
    <property type="entry name" value="ALCOHOL DEHYDROGENASE IRON-TYPE_GLYCEROL DEHYDROGENASE GLDA DOMAIN-CONTAINING PROTEIN"/>
    <property type="match status" value="1"/>
</dbReference>
<dbReference type="InterPro" id="IPR039697">
    <property type="entry name" value="Alcohol_dehydrogenase_Fe"/>
</dbReference>
<keyword evidence="5" id="KW-1185">Reference proteome</keyword>
<comment type="caution">
    <text evidence="4">The sequence shown here is derived from an EMBL/GenBank/DDBJ whole genome shotgun (WGS) entry which is preliminary data.</text>
</comment>
<dbReference type="EMBL" id="NHYD01003356">
    <property type="protein sequence ID" value="PPQ79943.1"/>
    <property type="molecule type" value="Genomic_DNA"/>
</dbReference>
<dbReference type="OrthoDB" id="3360544at2759"/>
<evidence type="ECO:0000313" key="5">
    <source>
        <dbReference type="Proteomes" id="UP000283269"/>
    </source>
</evidence>
<accession>A0A409WN65</accession>
<dbReference type="InterPro" id="IPR001670">
    <property type="entry name" value="ADH_Fe/GldA"/>
</dbReference>
<sequence>MSSLDPTVSNSSPLSGFYSWTDTLKGVYYGPGSVKTALPKLLNTLGVKKALIVTGKSLYHKASAEGPFHLMQVTEKEAQTDVVKKVEAILEELDAWGGTFYEIGEHSPIAGIRNGIRQYNRTGCDCIVAVGGGSPVDASKAILYNIQLEVGGKTPPQIAIPTTLSAAEYSIGAGYTDDEGHKVAVSSQELAPAGIILDAELTLATPERLWLSTGIRALDHTVENLYRPLVSHPVKVLCYAAMADLVKYLPLSKANPHTVDIRQRLQIASWMSLWPMKLEQYSALGLSHALGHKLGARYSIPHGITSCLTLSPTVSLKSEIASEDDKKALADALFYLREPSTGSVEGDVRRLSTVINDLVTELGLKSSLSEYKVPKEDLPSIAAQALGRQEDPDQARVVKLLEGLY</sequence>
<dbReference type="Pfam" id="PF25137">
    <property type="entry name" value="ADH_Fe_C"/>
    <property type="match status" value="1"/>
</dbReference>
<dbReference type="GO" id="GO:0005739">
    <property type="term" value="C:mitochondrion"/>
    <property type="evidence" value="ECO:0007669"/>
    <property type="project" value="TreeGrafter"/>
</dbReference>
<dbReference type="STRING" id="93625.A0A409WN65"/>
<dbReference type="Gene3D" id="3.40.50.1970">
    <property type="match status" value="1"/>
</dbReference>
<dbReference type="InterPro" id="IPR018211">
    <property type="entry name" value="ADH_Fe_CS"/>
</dbReference>
<evidence type="ECO:0000313" key="4">
    <source>
        <dbReference type="EMBL" id="PPQ79943.1"/>
    </source>
</evidence>
<dbReference type="Pfam" id="PF00465">
    <property type="entry name" value="Fe-ADH"/>
    <property type="match status" value="1"/>
</dbReference>
<gene>
    <name evidence="4" type="ORF">CVT25_003015</name>
</gene>
<dbReference type="PROSITE" id="PS00060">
    <property type="entry name" value="ADH_IRON_2"/>
    <property type="match status" value="1"/>
</dbReference>
<dbReference type="Proteomes" id="UP000283269">
    <property type="component" value="Unassembled WGS sequence"/>
</dbReference>
<keyword evidence="1" id="KW-0560">Oxidoreductase</keyword>
<feature type="domain" description="Fe-containing alcohol dehydrogenase-like C-terminal" evidence="3">
    <location>
        <begin position="212"/>
        <end position="389"/>
    </location>
</feature>
<dbReference type="CDD" id="cd08192">
    <property type="entry name" value="MAR-like"/>
    <property type="match status" value="1"/>
</dbReference>
<dbReference type="GO" id="GO:0004022">
    <property type="term" value="F:alcohol dehydrogenase (NAD+) activity"/>
    <property type="evidence" value="ECO:0007669"/>
    <property type="project" value="TreeGrafter"/>
</dbReference>
<dbReference type="SUPFAM" id="SSF56796">
    <property type="entry name" value="Dehydroquinate synthase-like"/>
    <property type="match status" value="1"/>
</dbReference>
<evidence type="ECO:0000259" key="2">
    <source>
        <dbReference type="Pfam" id="PF00465"/>
    </source>
</evidence>
<dbReference type="InParanoid" id="A0A409WN65"/>
<protein>
    <submittedName>
        <fullName evidence="4">Uncharacterized protein</fullName>
    </submittedName>
</protein>
<dbReference type="InterPro" id="IPR056798">
    <property type="entry name" value="ADH_Fe_C"/>
</dbReference>
<evidence type="ECO:0000256" key="1">
    <source>
        <dbReference type="ARBA" id="ARBA00023002"/>
    </source>
</evidence>
<dbReference type="GO" id="GO:0046872">
    <property type="term" value="F:metal ion binding"/>
    <property type="evidence" value="ECO:0007669"/>
    <property type="project" value="InterPro"/>
</dbReference>
<proteinExistence type="predicted"/>